<comment type="caution">
    <text evidence="8">The sequence shown here is derived from an EMBL/GenBank/DDBJ whole genome shotgun (WGS) entry which is preliminary data.</text>
</comment>
<dbReference type="InterPro" id="IPR008947">
    <property type="entry name" value="PLipase_C/P1_nuclease_dom_sf"/>
</dbReference>
<dbReference type="Gene3D" id="1.10.575.10">
    <property type="entry name" value="P1 Nuclease"/>
    <property type="match status" value="1"/>
</dbReference>
<dbReference type="PANTHER" id="PTHR33146:SF26">
    <property type="entry name" value="ENDONUCLEASE 4"/>
    <property type="match status" value="1"/>
</dbReference>
<dbReference type="Pfam" id="PF02265">
    <property type="entry name" value="S1-P1_nuclease"/>
    <property type="match status" value="1"/>
</dbReference>
<dbReference type="RefSeq" id="WP_166935634.1">
    <property type="nucleotide sequence ID" value="NZ_BAAADD010000006.1"/>
</dbReference>
<evidence type="ECO:0000256" key="2">
    <source>
        <dbReference type="ARBA" id="ARBA00022723"/>
    </source>
</evidence>
<keyword evidence="3" id="KW-0255">Endonuclease</keyword>
<evidence type="ECO:0000256" key="6">
    <source>
        <dbReference type="ARBA" id="ARBA00023180"/>
    </source>
</evidence>
<organism evidence="8 9">
    <name type="scientific">Rhizomicrobium electricum</name>
    <dbReference type="NCBI Taxonomy" id="480070"/>
    <lineage>
        <taxon>Bacteria</taxon>
        <taxon>Pseudomonadati</taxon>
        <taxon>Pseudomonadota</taxon>
        <taxon>Alphaproteobacteria</taxon>
        <taxon>Micropepsales</taxon>
        <taxon>Micropepsaceae</taxon>
        <taxon>Rhizomicrobium</taxon>
    </lineage>
</organism>
<reference evidence="9" key="1">
    <citation type="journal article" date="2019" name="Int. J. Syst. Evol. Microbiol.">
        <title>The Global Catalogue of Microorganisms (GCM) 10K type strain sequencing project: providing services to taxonomists for standard genome sequencing and annotation.</title>
        <authorList>
            <consortium name="The Broad Institute Genomics Platform"/>
            <consortium name="The Broad Institute Genome Sequencing Center for Infectious Disease"/>
            <person name="Wu L."/>
            <person name="Ma J."/>
        </authorList>
    </citation>
    <scope>NUCLEOTIDE SEQUENCE [LARGE SCALE GENOMIC DNA]</scope>
    <source>
        <strain evidence="9">JCM 15089</strain>
    </source>
</reference>
<protein>
    <submittedName>
        <fullName evidence="8">S1/P1 nuclease</fullName>
    </submittedName>
</protein>
<name>A0ABP3PTA7_9PROT</name>
<dbReference type="EMBL" id="BAAADD010000006">
    <property type="protein sequence ID" value="GAA0575117.1"/>
    <property type="molecule type" value="Genomic_DNA"/>
</dbReference>
<keyword evidence="7" id="KW-0732">Signal</keyword>
<keyword evidence="5" id="KW-1015">Disulfide bond</keyword>
<proteinExistence type="predicted"/>
<dbReference type="SUPFAM" id="SSF48537">
    <property type="entry name" value="Phospholipase C/P1 nuclease"/>
    <property type="match status" value="1"/>
</dbReference>
<evidence type="ECO:0000256" key="1">
    <source>
        <dbReference type="ARBA" id="ARBA00022722"/>
    </source>
</evidence>
<evidence type="ECO:0000256" key="4">
    <source>
        <dbReference type="ARBA" id="ARBA00022801"/>
    </source>
</evidence>
<evidence type="ECO:0000313" key="8">
    <source>
        <dbReference type="EMBL" id="GAA0575117.1"/>
    </source>
</evidence>
<evidence type="ECO:0000256" key="5">
    <source>
        <dbReference type="ARBA" id="ARBA00023157"/>
    </source>
</evidence>
<dbReference type="CDD" id="cd11010">
    <property type="entry name" value="S1-P1_nuclease"/>
    <property type="match status" value="1"/>
</dbReference>
<keyword evidence="1" id="KW-0540">Nuclease</keyword>
<keyword evidence="4" id="KW-0378">Hydrolase</keyword>
<evidence type="ECO:0000256" key="7">
    <source>
        <dbReference type="SAM" id="SignalP"/>
    </source>
</evidence>
<evidence type="ECO:0000256" key="3">
    <source>
        <dbReference type="ARBA" id="ARBA00022759"/>
    </source>
</evidence>
<accession>A0ABP3PTA7</accession>
<feature type="signal peptide" evidence="7">
    <location>
        <begin position="1"/>
        <end position="21"/>
    </location>
</feature>
<keyword evidence="2" id="KW-0479">Metal-binding</keyword>
<gene>
    <name evidence="8" type="ORF">GCM10008942_24860</name>
</gene>
<evidence type="ECO:0000313" key="9">
    <source>
        <dbReference type="Proteomes" id="UP001499951"/>
    </source>
</evidence>
<dbReference type="Proteomes" id="UP001499951">
    <property type="component" value="Unassembled WGS sequence"/>
</dbReference>
<dbReference type="PANTHER" id="PTHR33146">
    <property type="entry name" value="ENDONUCLEASE 4"/>
    <property type="match status" value="1"/>
</dbReference>
<feature type="chain" id="PRO_5046847316" evidence="7">
    <location>
        <begin position="22"/>
        <end position="283"/>
    </location>
</feature>
<keyword evidence="6" id="KW-0325">Glycoprotein</keyword>
<sequence length="283" mass="30111">MRTRKVILSLAFIAAFVPSQAWDQTGHQTIATIAASHLSPAAQTAVADLFDAKDATSGMTDIADWADRVRRSRDGTSHWHYVDIPVTSDGYDPARDCPDDDCIVAQIGKEIAIVKDKSLLKPVRAEALKFLIHFVGDIHQPMHCADNQDKGGNRITLMAAGKKSNLHAVWDNAVIRAIGSEPADIAATLSAKIPPDVAAQWSTGTPDLWANESFQIAKTKIYPQFPGTGTTLAPIVLPESYPSSVGTITATQLAKGGLRLAAVLNAAFAEPAPITSPAPSAQN</sequence>
<keyword evidence="9" id="KW-1185">Reference proteome</keyword>
<dbReference type="InterPro" id="IPR003154">
    <property type="entry name" value="S1/P1nuclease"/>
</dbReference>